<protein>
    <recommendedName>
        <fullName evidence="4">Thioredoxin family protein</fullName>
    </recommendedName>
</protein>
<comment type="caution">
    <text evidence="2">The sequence shown here is derived from an EMBL/GenBank/DDBJ whole genome shotgun (WGS) entry which is preliminary data.</text>
</comment>
<feature type="signal peptide" evidence="1">
    <location>
        <begin position="1"/>
        <end position="31"/>
    </location>
</feature>
<evidence type="ECO:0008006" key="4">
    <source>
        <dbReference type="Google" id="ProtNLM"/>
    </source>
</evidence>
<evidence type="ECO:0000256" key="1">
    <source>
        <dbReference type="SAM" id="SignalP"/>
    </source>
</evidence>
<evidence type="ECO:0000313" key="3">
    <source>
        <dbReference type="Proteomes" id="UP001595443"/>
    </source>
</evidence>
<keyword evidence="3" id="KW-1185">Reference proteome</keyword>
<dbReference type="EMBL" id="JBHRSK010000007">
    <property type="protein sequence ID" value="MFC2968708.1"/>
    <property type="molecule type" value="Genomic_DNA"/>
</dbReference>
<proteinExistence type="predicted"/>
<name>A0ABV7AH65_9RHOB</name>
<keyword evidence="1" id="KW-0732">Signal</keyword>
<gene>
    <name evidence="2" type="ORF">ACFOES_11440</name>
</gene>
<dbReference type="Proteomes" id="UP001595443">
    <property type="component" value="Unassembled WGS sequence"/>
</dbReference>
<evidence type="ECO:0000313" key="2">
    <source>
        <dbReference type="EMBL" id="MFC2968708.1"/>
    </source>
</evidence>
<organism evidence="2 3">
    <name type="scientific">Acidimangrovimonas pyrenivorans</name>
    <dbReference type="NCBI Taxonomy" id="2030798"/>
    <lineage>
        <taxon>Bacteria</taxon>
        <taxon>Pseudomonadati</taxon>
        <taxon>Pseudomonadota</taxon>
        <taxon>Alphaproteobacteria</taxon>
        <taxon>Rhodobacterales</taxon>
        <taxon>Paracoccaceae</taxon>
        <taxon>Acidimangrovimonas</taxon>
    </lineage>
</organism>
<dbReference type="SUPFAM" id="SSF52833">
    <property type="entry name" value="Thioredoxin-like"/>
    <property type="match status" value="1"/>
</dbReference>
<accession>A0ABV7AH65</accession>
<sequence>MRLAFRSVTFAILAGLGLAFVAAFTAQPTRAQEVRRGVELVMFEQTGCHWCAQWNAQIGPIYGKTDEGKAAPLHRVDIHGALPSYMQLARKPQFTPTFVVLQDGVEIGRIEGYPGEDFFWGLLDQILTKTDNSAAGAAAEMAKS</sequence>
<dbReference type="RefSeq" id="WP_377833404.1">
    <property type="nucleotide sequence ID" value="NZ_JBHRSK010000007.1"/>
</dbReference>
<dbReference type="Gene3D" id="3.40.30.10">
    <property type="entry name" value="Glutaredoxin"/>
    <property type="match status" value="1"/>
</dbReference>
<reference evidence="3" key="1">
    <citation type="journal article" date="2019" name="Int. J. Syst. Evol. Microbiol.">
        <title>The Global Catalogue of Microorganisms (GCM) 10K type strain sequencing project: providing services to taxonomists for standard genome sequencing and annotation.</title>
        <authorList>
            <consortium name="The Broad Institute Genomics Platform"/>
            <consortium name="The Broad Institute Genome Sequencing Center for Infectious Disease"/>
            <person name="Wu L."/>
            <person name="Ma J."/>
        </authorList>
    </citation>
    <scope>NUCLEOTIDE SEQUENCE [LARGE SCALE GENOMIC DNA]</scope>
    <source>
        <strain evidence="3">KCTC 62192</strain>
    </source>
</reference>
<feature type="chain" id="PRO_5045337036" description="Thioredoxin family protein" evidence="1">
    <location>
        <begin position="32"/>
        <end position="144"/>
    </location>
</feature>
<dbReference type="InterPro" id="IPR036249">
    <property type="entry name" value="Thioredoxin-like_sf"/>
</dbReference>